<dbReference type="Pfam" id="PF04221">
    <property type="entry name" value="RelB"/>
    <property type="match status" value="1"/>
</dbReference>
<organism evidence="1">
    <name type="scientific">Acetobacter pasteurianus</name>
    <name type="common">Acetobacter turbidans</name>
    <dbReference type="NCBI Taxonomy" id="438"/>
    <lineage>
        <taxon>Bacteria</taxon>
        <taxon>Pseudomonadati</taxon>
        <taxon>Pseudomonadota</taxon>
        <taxon>Alphaproteobacteria</taxon>
        <taxon>Acetobacterales</taxon>
        <taxon>Acetobacteraceae</taxon>
        <taxon>Acetobacter</taxon>
    </lineage>
</organism>
<dbReference type="Proteomes" id="UP000093796">
    <property type="component" value="Unassembled WGS sequence"/>
</dbReference>
<gene>
    <name evidence="1" type="ORF">DB34_14245</name>
    <name evidence="2" type="ORF">SRCM100623_02864</name>
</gene>
<dbReference type="NCBIfam" id="TIGR02384">
    <property type="entry name" value="RelB_DinJ"/>
    <property type="match status" value="1"/>
</dbReference>
<dbReference type="AlphaFoldDB" id="A0A0S3JPI5"/>
<keyword evidence="1" id="KW-0614">Plasmid</keyword>
<dbReference type="OrthoDB" id="7221783at2"/>
<dbReference type="RefSeq" id="WP_012813307.1">
    <property type="nucleotide sequence ID" value="NZ_BSCN01000076.1"/>
</dbReference>
<evidence type="ECO:0000313" key="1">
    <source>
        <dbReference type="EMBL" id="ALR88322.1"/>
    </source>
</evidence>
<sequence>MTSSNAISQVNLKVNTQLKENAYATLKELGTTPSDFFRDILEYVVREKKLPIKRLTVSDEDAEFYALVRERLKNPGKIHRNVDLESLLR</sequence>
<dbReference type="InterPro" id="IPR013321">
    <property type="entry name" value="Arc_rbn_hlx_hlx"/>
</dbReference>
<reference evidence="2 3" key="2">
    <citation type="submission" date="2016-05" db="EMBL/GenBank/DDBJ databases">
        <title>Genome sequencing of Acetobacter pasteurianus strain SRCM100623.</title>
        <authorList>
            <person name="Song Y.R."/>
        </authorList>
    </citation>
    <scope>NUCLEOTIDE SEQUENCE [LARGE SCALE GENOMIC DNA]</scope>
    <source>
        <strain evidence="2 3">SRCM100623</strain>
    </source>
</reference>
<evidence type="ECO:0000313" key="2">
    <source>
        <dbReference type="EMBL" id="OAZ59996.1"/>
    </source>
</evidence>
<evidence type="ECO:0000313" key="3">
    <source>
        <dbReference type="Proteomes" id="UP000093796"/>
    </source>
</evidence>
<dbReference type="EMBL" id="CP013469">
    <property type="protein sequence ID" value="ALR88322.1"/>
    <property type="molecule type" value="Genomic_DNA"/>
</dbReference>
<reference evidence="1" key="1">
    <citation type="submission" date="2015-11" db="EMBL/GenBank/DDBJ databases">
        <title>Plasmid sequences of Acetobacter pasteurianus Ab3.</title>
        <authorList>
            <person name="Xia K."/>
            <person name="Li Y."/>
        </authorList>
    </citation>
    <scope>NUCLEOTIDE SEQUENCE</scope>
    <source>
        <strain evidence="1">Ab3</strain>
        <plasmid evidence="1">ApAb3p1</plasmid>
    </source>
</reference>
<accession>A0A0S3JPI5</accession>
<geneLocation type="plasmid" evidence="1">
    <name>ApAb3p1</name>
</geneLocation>
<dbReference type="PATRIC" id="fig|438.15.peg.3163"/>
<protein>
    <submittedName>
        <fullName evidence="2">Antitoxin RelB</fullName>
    </submittedName>
    <submittedName>
        <fullName evidence="1">Translation repressor RelB</fullName>
    </submittedName>
</protein>
<dbReference type="InterPro" id="IPR007337">
    <property type="entry name" value="RelB/DinJ"/>
</dbReference>
<dbReference type="OMA" id="MVAEHDE"/>
<dbReference type="EMBL" id="LYUD01000165">
    <property type="protein sequence ID" value="OAZ59996.1"/>
    <property type="molecule type" value="Genomic_DNA"/>
</dbReference>
<proteinExistence type="predicted"/>
<dbReference type="GO" id="GO:0006355">
    <property type="term" value="P:regulation of DNA-templated transcription"/>
    <property type="evidence" value="ECO:0007669"/>
    <property type="project" value="InterPro"/>
</dbReference>
<dbReference type="Gene3D" id="1.10.1220.10">
    <property type="entry name" value="Met repressor-like"/>
    <property type="match status" value="1"/>
</dbReference>
<name>A0A0S3JPI5_ACEPA</name>